<dbReference type="VEuPathDB" id="FungiDB:F9C07_2201485"/>
<dbReference type="Pfam" id="PF13489">
    <property type="entry name" value="Methyltransf_23"/>
    <property type="match status" value="1"/>
</dbReference>
<dbReference type="GO" id="GO:0032259">
    <property type="term" value="P:methylation"/>
    <property type="evidence" value="ECO:0007669"/>
    <property type="project" value="UniProtKB-KW"/>
</dbReference>
<keyword evidence="1" id="KW-0808">Transferase</keyword>
<dbReference type="PANTHER" id="PTHR43591:SF10">
    <property type="entry name" value="ABC TRANSMEMBRANE TYPE-1 DOMAIN-CONTAINING PROTEIN-RELATED"/>
    <property type="match status" value="1"/>
</dbReference>
<protein>
    <submittedName>
        <fullName evidence="1">S-adenosyl-L-methionine-dependent methyltransferase</fullName>
    </submittedName>
</protein>
<sequence>MHSHGVTEYLGPNDEQESDRLDMLHEMLLGMMNRKLFLAPVECSPGRVLDLGAGTADSHPSAEVIGMDLSPIQPQFVPPNARFLVDDFEDDWIYEDQFDFIHGRYLAGAVKDWRRLMTQAYKYTKPRGWVKFQEWDVDVPGPHLGERLQEAGFAEIHVEKYRAPVGGWPKDTYYKTIGVWNLLQAETGFEAGAMAVLTRFEGWSKEEVNVLVSGARKDARTLKYIH</sequence>
<gene>
    <name evidence="1" type="ORF">BDV35DRAFT_384361</name>
</gene>
<accession>A0A5N6GLT7</accession>
<name>A0A5N6GLT7_ASPFL</name>
<keyword evidence="1" id="KW-0489">Methyltransferase</keyword>
<dbReference type="EMBL" id="ML734672">
    <property type="protein sequence ID" value="KAB8242109.1"/>
    <property type="molecule type" value="Genomic_DNA"/>
</dbReference>
<dbReference type="VEuPathDB" id="FungiDB:AFLA_006630"/>
<evidence type="ECO:0000313" key="1">
    <source>
        <dbReference type="EMBL" id="KAB8242109.1"/>
    </source>
</evidence>
<proteinExistence type="predicted"/>
<reference evidence="1" key="1">
    <citation type="submission" date="2019-04" db="EMBL/GenBank/DDBJ databases">
        <title>Friends and foes A comparative genomics study of 23 Aspergillus species from section Flavi.</title>
        <authorList>
            <consortium name="DOE Joint Genome Institute"/>
            <person name="Kjaerbolling I."/>
            <person name="Vesth T."/>
            <person name="Frisvad J.C."/>
            <person name="Nybo J.L."/>
            <person name="Theobald S."/>
            <person name="Kildgaard S."/>
            <person name="Isbrandt T."/>
            <person name="Kuo A."/>
            <person name="Sato A."/>
            <person name="Lyhne E.K."/>
            <person name="Kogle M.E."/>
            <person name="Wiebenga A."/>
            <person name="Kun R.S."/>
            <person name="Lubbers R.J."/>
            <person name="Makela M.R."/>
            <person name="Barry K."/>
            <person name="Chovatia M."/>
            <person name="Clum A."/>
            <person name="Daum C."/>
            <person name="Haridas S."/>
            <person name="He G."/>
            <person name="LaButti K."/>
            <person name="Lipzen A."/>
            <person name="Mondo S."/>
            <person name="Riley R."/>
            <person name="Salamov A."/>
            <person name="Simmons B.A."/>
            <person name="Magnuson J.K."/>
            <person name="Henrissat B."/>
            <person name="Mortensen U.H."/>
            <person name="Larsen T.O."/>
            <person name="Devries R.P."/>
            <person name="Grigoriev I.V."/>
            <person name="Machida M."/>
            <person name="Baker S.E."/>
            <person name="Andersen M.R."/>
        </authorList>
    </citation>
    <scope>NUCLEOTIDE SEQUENCE [LARGE SCALE GENOMIC DNA]</scope>
    <source>
        <strain evidence="1">CBS 121.62</strain>
    </source>
</reference>
<organism evidence="1">
    <name type="scientific">Aspergillus flavus</name>
    <dbReference type="NCBI Taxonomy" id="5059"/>
    <lineage>
        <taxon>Eukaryota</taxon>
        <taxon>Fungi</taxon>
        <taxon>Dikarya</taxon>
        <taxon>Ascomycota</taxon>
        <taxon>Pezizomycotina</taxon>
        <taxon>Eurotiomycetes</taxon>
        <taxon>Eurotiomycetidae</taxon>
        <taxon>Eurotiales</taxon>
        <taxon>Aspergillaceae</taxon>
        <taxon>Aspergillus</taxon>
        <taxon>Aspergillus subgen. Circumdati</taxon>
    </lineage>
</organism>
<dbReference type="InterPro" id="IPR029063">
    <property type="entry name" value="SAM-dependent_MTases_sf"/>
</dbReference>
<dbReference type="AlphaFoldDB" id="A0A5N6GLT7"/>
<dbReference type="CDD" id="cd02440">
    <property type="entry name" value="AdoMet_MTases"/>
    <property type="match status" value="1"/>
</dbReference>
<dbReference type="PANTHER" id="PTHR43591">
    <property type="entry name" value="METHYLTRANSFERASE"/>
    <property type="match status" value="1"/>
</dbReference>
<dbReference type="SUPFAM" id="SSF53335">
    <property type="entry name" value="S-adenosyl-L-methionine-dependent methyltransferases"/>
    <property type="match status" value="1"/>
</dbReference>
<dbReference type="Proteomes" id="UP000325434">
    <property type="component" value="Unassembled WGS sequence"/>
</dbReference>
<dbReference type="GO" id="GO:0008168">
    <property type="term" value="F:methyltransferase activity"/>
    <property type="evidence" value="ECO:0007669"/>
    <property type="project" value="UniProtKB-KW"/>
</dbReference>
<dbReference type="Gene3D" id="3.40.50.150">
    <property type="entry name" value="Vaccinia Virus protein VP39"/>
    <property type="match status" value="1"/>
</dbReference>